<dbReference type="PANTHER" id="PTHR23354">
    <property type="entry name" value="NUCLEOLAR PROTEIN 7/ESTROGEN RECEPTOR COACTIVATOR-RELATED"/>
    <property type="match status" value="1"/>
</dbReference>
<evidence type="ECO:0000256" key="1">
    <source>
        <dbReference type="ARBA" id="ARBA00004173"/>
    </source>
</evidence>
<protein>
    <recommendedName>
        <fullName evidence="4">Oxidation resistance protein 1</fullName>
    </recommendedName>
</protein>
<dbReference type="Pfam" id="PF07534">
    <property type="entry name" value="TLD"/>
    <property type="match status" value="1"/>
</dbReference>
<evidence type="ECO:0000256" key="2">
    <source>
        <dbReference type="ARBA" id="ARBA00009540"/>
    </source>
</evidence>
<dbReference type="InterPro" id="IPR006571">
    <property type="entry name" value="TLDc_dom"/>
</dbReference>
<dbReference type="Proteomes" id="UP000009022">
    <property type="component" value="Unassembled WGS sequence"/>
</dbReference>
<sequence>LLLPEQLSENMPSRCIGYNWYMIYSTFLHGISLKTLYRNMAEWDTPVLLIIRDMDEYVFGAVVSSEIRISDGYYGTGESFMFTIKPERNIYQWTGHNHYIIKGDTDGFAIGGGDGHFGLWMDEDLYRGSCHPCQTFDNEIMSKTEHFYCQALEAWGFA</sequence>
<evidence type="ECO:0000259" key="5">
    <source>
        <dbReference type="PROSITE" id="PS51886"/>
    </source>
</evidence>
<feature type="domain" description="TLDc" evidence="5">
    <location>
        <begin position="1"/>
        <end position="158"/>
    </location>
</feature>
<evidence type="ECO:0000256" key="3">
    <source>
        <dbReference type="ARBA" id="ARBA00023128"/>
    </source>
</evidence>
<accession>B3S410</accession>
<keyword evidence="3" id="KW-0496">Mitochondrion</keyword>
<dbReference type="CTD" id="6756317"/>
<dbReference type="InParanoid" id="B3S410"/>
<dbReference type="AlphaFoldDB" id="B3S410"/>
<dbReference type="RefSeq" id="XP_002114920.1">
    <property type="nucleotide sequence ID" value="XM_002114884.1"/>
</dbReference>
<comment type="similarity">
    <text evidence="2">Belongs to the OXR1 family.</text>
</comment>
<dbReference type="FunCoup" id="B3S410">
    <property type="interactions" value="1"/>
</dbReference>
<dbReference type="HOGENOM" id="CLU_029204_4_2_1"/>
<dbReference type="EMBL" id="DS985249">
    <property type="protein sequence ID" value="EDV22376.1"/>
    <property type="molecule type" value="Genomic_DNA"/>
</dbReference>
<dbReference type="KEGG" id="tad:TRIADDRAFT_28587"/>
<dbReference type="SMART" id="SM00584">
    <property type="entry name" value="TLDc"/>
    <property type="match status" value="1"/>
</dbReference>
<dbReference type="eggNOG" id="KOG2372">
    <property type="taxonomic scope" value="Eukaryota"/>
</dbReference>
<keyword evidence="7" id="KW-1185">Reference proteome</keyword>
<reference evidence="6 7" key="1">
    <citation type="journal article" date="2008" name="Nature">
        <title>The Trichoplax genome and the nature of placozoans.</title>
        <authorList>
            <person name="Srivastava M."/>
            <person name="Begovic E."/>
            <person name="Chapman J."/>
            <person name="Putnam N.H."/>
            <person name="Hellsten U."/>
            <person name="Kawashima T."/>
            <person name="Kuo A."/>
            <person name="Mitros T."/>
            <person name="Salamov A."/>
            <person name="Carpenter M.L."/>
            <person name="Signorovitch A.Y."/>
            <person name="Moreno M.A."/>
            <person name="Kamm K."/>
            <person name="Grimwood J."/>
            <person name="Schmutz J."/>
            <person name="Shapiro H."/>
            <person name="Grigoriev I.V."/>
            <person name="Buss L.W."/>
            <person name="Schierwater B."/>
            <person name="Dellaporta S.L."/>
            <person name="Rokhsar D.S."/>
        </authorList>
    </citation>
    <scope>NUCLEOTIDE SEQUENCE [LARGE SCALE GENOMIC DNA]</scope>
    <source>
        <strain evidence="6 7">Grell-BS-1999</strain>
    </source>
</reference>
<comment type="subcellular location">
    <subcellularLocation>
        <location evidence="1">Mitochondrion</location>
    </subcellularLocation>
</comment>
<feature type="non-terminal residue" evidence="6">
    <location>
        <position position="1"/>
    </location>
</feature>
<dbReference type="GO" id="GO:0005739">
    <property type="term" value="C:mitochondrion"/>
    <property type="evidence" value="ECO:0007669"/>
    <property type="project" value="UniProtKB-SubCell"/>
</dbReference>
<dbReference type="PhylomeDB" id="B3S410"/>
<evidence type="ECO:0000313" key="7">
    <source>
        <dbReference type="Proteomes" id="UP000009022"/>
    </source>
</evidence>
<dbReference type="PANTHER" id="PTHR23354:SF62">
    <property type="entry name" value="MUSTARD, ISOFORM V"/>
    <property type="match status" value="1"/>
</dbReference>
<name>B3S410_TRIAD</name>
<evidence type="ECO:0000256" key="4">
    <source>
        <dbReference type="ARBA" id="ARBA00040604"/>
    </source>
</evidence>
<dbReference type="STRING" id="10228.B3S410"/>
<dbReference type="OMA" id="NAMHESP"/>
<dbReference type="PROSITE" id="PS51886">
    <property type="entry name" value="TLDC"/>
    <property type="match status" value="1"/>
</dbReference>
<organism evidence="6 7">
    <name type="scientific">Trichoplax adhaerens</name>
    <name type="common">Trichoplax reptans</name>
    <dbReference type="NCBI Taxonomy" id="10228"/>
    <lineage>
        <taxon>Eukaryota</taxon>
        <taxon>Metazoa</taxon>
        <taxon>Placozoa</taxon>
        <taxon>Uniplacotomia</taxon>
        <taxon>Trichoplacea</taxon>
        <taxon>Trichoplacidae</taxon>
        <taxon>Trichoplax</taxon>
    </lineage>
</organism>
<proteinExistence type="inferred from homology"/>
<evidence type="ECO:0000313" key="6">
    <source>
        <dbReference type="EMBL" id="EDV22376.1"/>
    </source>
</evidence>
<dbReference type="GeneID" id="6756317"/>
<gene>
    <name evidence="6" type="ORF">TRIADDRAFT_28587</name>
</gene>
<dbReference type="OrthoDB" id="26679at2759"/>